<keyword evidence="2" id="KW-1185">Reference proteome</keyword>
<keyword evidence="1" id="KW-0121">Carboxypeptidase</keyword>
<dbReference type="InterPro" id="IPR013784">
    <property type="entry name" value="Carb-bd-like_fold"/>
</dbReference>
<reference evidence="1 2" key="1">
    <citation type="submission" date="2018-07" db="EMBL/GenBank/DDBJ databases">
        <title>Dyella tabacisoli L4-6T, whole genome shotgun sequence.</title>
        <authorList>
            <person name="Zhou X.-K."/>
            <person name="Li W.-J."/>
            <person name="Duan Y.-Q."/>
        </authorList>
    </citation>
    <scope>NUCLEOTIDE SEQUENCE [LARGE SCALE GENOMIC DNA]</scope>
    <source>
        <strain evidence="1 2">L4-6</strain>
    </source>
</reference>
<evidence type="ECO:0000313" key="1">
    <source>
        <dbReference type="EMBL" id="RDD81839.1"/>
    </source>
</evidence>
<proteinExistence type="predicted"/>
<keyword evidence="1" id="KW-0378">Hydrolase</keyword>
<dbReference type="OrthoDB" id="5958403at2"/>
<comment type="caution">
    <text evidence="1">The sequence shown here is derived from an EMBL/GenBank/DDBJ whole genome shotgun (WGS) entry which is preliminary data.</text>
</comment>
<dbReference type="GO" id="GO:0030246">
    <property type="term" value="F:carbohydrate binding"/>
    <property type="evidence" value="ECO:0007669"/>
    <property type="project" value="InterPro"/>
</dbReference>
<dbReference type="EMBL" id="QQAH01000009">
    <property type="protein sequence ID" value="RDD81839.1"/>
    <property type="molecule type" value="Genomic_DNA"/>
</dbReference>
<protein>
    <submittedName>
        <fullName evidence="1">Carboxypeptidase regulatory-like domain-containing protein</fullName>
    </submittedName>
</protein>
<name>A0A369UU26_9GAMM</name>
<dbReference type="Pfam" id="PF13620">
    <property type="entry name" value="CarboxypepD_reg"/>
    <property type="match status" value="1"/>
</dbReference>
<dbReference type="GO" id="GO:0004180">
    <property type="term" value="F:carboxypeptidase activity"/>
    <property type="evidence" value="ECO:0007669"/>
    <property type="project" value="UniProtKB-KW"/>
</dbReference>
<accession>A0A369UU26</accession>
<dbReference type="Proteomes" id="UP000253782">
    <property type="component" value="Unassembled WGS sequence"/>
</dbReference>
<keyword evidence="1" id="KW-0645">Protease</keyword>
<dbReference type="Gene3D" id="2.60.40.1120">
    <property type="entry name" value="Carboxypeptidase-like, regulatory domain"/>
    <property type="match status" value="1"/>
</dbReference>
<gene>
    <name evidence="1" type="ORF">DVJ77_09800</name>
</gene>
<organism evidence="1 2">
    <name type="scientific">Dyella tabacisoli</name>
    <dbReference type="NCBI Taxonomy" id="2282381"/>
    <lineage>
        <taxon>Bacteria</taxon>
        <taxon>Pseudomonadati</taxon>
        <taxon>Pseudomonadota</taxon>
        <taxon>Gammaproteobacteria</taxon>
        <taxon>Lysobacterales</taxon>
        <taxon>Rhodanobacteraceae</taxon>
        <taxon>Dyella</taxon>
    </lineage>
</organism>
<sequence length="98" mass="10060">MTALTTAQAQGTTASIFGQAPAGATVTVHSTTGVRRHATVDAKGHYLIKPLSLSVYTVMLEKDGKTIETRSNIPLTVGGGAEVDFACPNDQCAAPEGS</sequence>
<evidence type="ECO:0000313" key="2">
    <source>
        <dbReference type="Proteomes" id="UP000253782"/>
    </source>
</evidence>
<dbReference type="SUPFAM" id="SSF49452">
    <property type="entry name" value="Starch-binding domain-like"/>
    <property type="match status" value="1"/>
</dbReference>
<dbReference type="AlphaFoldDB" id="A0A369UU26"/>